<keyword evidence="3" id="KW-1185">Reference proteome</keyword>
<dbReference type="AlphaFoldDB" id="A0A8T0IN73"/>
<evidence type="ECO:0000313" key="2">
    <source>
        <dbReference type="EMBL" id="KAG0584286.1"/>
    </source>
</evidence>
<accession>A0A8T0IN73</accession>
<feature type="transmembrane region" description="Helical" evidence="1">
    <location>
        <begin position="46"/>
        <end position="69"/>
    </location>
</feature>
<gene>
    <name evidence="2" type="ORF">KC19_3G199800</name>
</gene>
<keyword evidence="1" id="KW-1133">Transmembrane helix</keyword>
<reference evidence="2" key="1">
    <citation type="submission" date="2020-06" db="EMBL/GenBank/DDBJ databases">
        <title>WGS assembly of Ceratodon purpureus strain R40.</title>
        <authorList>
            <person name="Carey S.B."/>
            <person name="Jenkins J."/>
            <person name="Shu S."/>
            <person name="Lovell J.T."/>
            <person name="Sreedasyam A."/>
            <person name="Maumus F."/>
            <person name="Tiley G.P."/>
            <person name="Fernandez-Pozo N."/>
            <person name="Barry K."/>
            <person name="Chen C."/>
            <person name="Wang M."/>
            <person name="Lipzen A."/>
            <person name="Daum C."/>
            <person name="Saski C.A."/>
            <person name="Payton A.C."/>
            <person name="Mcbreen J.C."/>
            <person name="Conrad R.E."/>
            <person name="Kollar L.M."/>
            <person name="Olsson S."/>
            <person name="Huttunen S."/>
            <person name="Landis J.B."/>
            <person name="Wickett N.J."/>
            <person name="Johnson M.G."/>
            <person name="Rensing S.A."/>
            <person name="Grimwood J."/>
            <person name="Schmutz J."/>
            <person name="Mcdaniel S.F."/>
        </authorList>
    </citation>
    <scope>NUCLEOTIDE SEQUENCE</scope>
    <source>
        <strain evidence="2">R40</strain>
    </source>
</reference>
<name>A0A8T0IN73_CERPU</name>
<keyword evidence="1" id="KW-0472">Membrane</keyword>
<proteinExistence type="predicted"/>
<protein>
    <submittedName>
        <fullName evidence="2">Uncharacterized protein</fullName>
    </submittedName>
</protein>
<feature type="transmembrane region" description="Helical" evidence="1">
    <location>
        <begin position="20"/>
        <end position="39"/>
    </location>
</feature>
<evidence type="ECO:0000313" key="3">
    <source>
        <dbReference type="Proteomes" id="UP000822688"/>
    </source>
</evidence>
<dbReference type="EMBL" id="CM026423">
    <property type="protein sequence ID" value="KAG0584286.1"/>
    <property type="molecule type" value="Genomic_DNA"/>
</dbReference>
<keyword evidence="1" id="KW-0812">Transmembrane</keyword>
<organism evidence="2 3">
    <name type="scientific">Ceratodon purpureus</name>
    <name type="common">Fire moss</name>
    <name type="synonym">Dicranum purpureum</name>
    <dbReference type="NCBI Taxonomy" id="3225"/>
    <lineage>
        <taxon>Eukaryota</taxon>
        <taxon>Viridiplantae</taxon>
        <taxon>Streptophyta</taxon>
        <taxon>Embryophyta</taxon>
        <taxon>Bryophyta</taxon>
        <taxon>Bryophytina</taxon>
        <taxon>Bryopsida</taxon>
        <taxon>Dicranidae</taxon>
        <taxon>Pseudoditrichales</taxon>
        <taxon>Ditrichaceae</taxon>
        <taxon>Ceratodon</taxon>
    </lineage>
</organism>
<evidence type="ECO:0000256" key="1">
    <source>
        <dbReference type="SAM" id="Phobius"/>
    </source>
</evidence>
<comment type="caution">
    <text evidence="2">The sequence shown here is derived from an EMBL/GenBank/DDBJ whole genome shotgun (WGS) entry which is preliminary data.</text>
</comment>
<dbReference type="Proteomes" id="UP000822688">
    <property type="component" value="Chromosome 3"/>
</dbReference>
<sequence length="220" mass="25464">MPLQESFDVVDLGESRGSTFLYSIKYLWVPSLLLVTVLTREQYPPYSAILFLFLLWNTNPNFASIYAWIAKNRMEDFVRRRLLERPRDHIRYMSFSAVDSNPTPLEGWQTGYLHSFLCDVSLDPTATVVHVQTRDLALFSIARITTITQYVTLFGILGNWVVISVSETILSAAGQERMRAEFEEKMETVRREGGRVIEEKINEMWTWWTTHTGSQSPRAT</sequence>